<gene>
    <name evidence="1" type="ORF">RBEAN4_0443</name>
</gene>
<reference evidence="1 2" key="1">
    <citation type="submission" date="2015-02" db="EMBL/GenBank/DDBJ databases">
        <title>Genome Sequencing of Rickettsiales.</title>
        <authorList>
            <person name="Daugherty S.C."/>
            <person name="Su Q."/>
            <person name="Abolude K."/>
            <person name="Beier-Sexton M."/>
            <person name="Carlyon J.A."/>
            <person name="Carter R."/>
            <person name="Day N.P."/>
            <person name="Dumler S.J."/>
            <person name="Dyachenko V."/>
            <person name="Godinez A."/>
            <person name="Kurtti T.J."/>
            <person name="Lichay M."/>
            <person name="Mullins K.E."/>
            <person name="Ott S."/>
            <person name="Pappas-Brown V."/>
            <person name="Paris D.H."/>
            <person name="Patel P."/>
            <person name="Richards A.L."/>
            <person name="Sadzewicz L."/>
            <person name="Sears K."/>
            <person name="Seidman D."/>
            <person name="Sengamalay N."/>
            <person name="Stenos J."/>
            <person name="Tallon L.J."/>
            <person name="Vincent G."/>
            <person name="Fraser C.M."/>
            <person name="Munderloh U."/>
            <person name="Dunning-Hotopp J.C."/>
        </authorList>
    </citation>
    <scope>NUCLEOTIDE SEQUENCE [LARGE SCALE GENOMIC DNA]</scope>
    <source>
        <strain evidence="1 2">RML An4</strain>
    </source>
</reference>
<sequence>MSKYRHCEERMVWLYGSIFSSLRGAKRRGNLMKQTPEIASSITS</sequence>
<accession>A0A0F3QA52</accession>
<evidence type="ECO:0000313" key="2">
    <source>
        <dbReference type="Proteomes" id="UP000033661"/>
    </source>
</evidence>
<keyword evidence="2" id="KW-1185">Reference proteome</keyword>
<dbReference type="EMBL" id="LAOI01000001">
    <property type="protein sequence ID" value="KJV89465.1"/>
    <property type="molecule type" value="Genomic_DNA"/>
</dbReference>
<dbReference type="PATRIC" id="fig|1359193.3.peg.426"/>
<protein>
    <submittedName>
        <fullName evidence="1">Uncharacterized protein</fullName>
    </submittedName>
</protein>
<dbReference type="Proteomes" id="UP000033661">
    <property type="component" value="Unassembled WGS sequence"/>
</dbReference>
<comment type="caution">
    <text evidence="1">The sequence shown here is derived from an EMBL/GenBank/DDBJ whole genome shotgun (WGS) entry which is preliminary data.</text>
</comment>
<dbReference type="AlphaFoldDB" id="A0A0F3QA52"/>
<organism evidence="1 2">
    <name type="scientific">Rickettsia bellii str. RML An4</name>
    <dbReference type="NCBI Taxonomy" id="1359193"/>
    <lineage>
        <taxon>Bacteria</taxon>
        <taxon>Pseudomonadati</taxon>
        <taxon>Pseudomonadota</taxon>
        <taxon>Alphaproteobacteria</taxon>
        <taxon>Rickettsiales</taxon>
        <taxon>Rickettsiaceae</taxon>
        <taxon>Rickettsieae</taxon>
        <taxon>Rickettsia</taxon>
        <taxon>belli group</taxon>
    </lineage>
</organism>
<proteinExistence type="predicted"/>
<evidence type="ECO:0000313" key="1">
    <source>
        <dbReference type="EMBL" id="KJV89465.1"/>
    </source>
</evidence>
<dbReference type="RefSeq" id="WP_269208688.1">
    <property type="nucleotide sequence ID" value="NZ_LAOI01000001.1"/>
</dbReference>
<name>A0A0F3QA52_RICBE</name>